<dbReference type="EMBL" id="NCVQ01000007">
    <property type="protein sequence ID" value="PWZ17172.1"/>
    <property type="molecule type" value="Genomic_DNA"/>
</dbReference>
<protein>
    <submittedName>
        <fullName evidence="2">Uncharacterized protein</fullName>
    </submittedName>
</protein>
<evidence type="ECO:0000256" key="1">
    <source>
        <dbReference type="SAM" id="MobiDB-lite"/>
    </source>
</evidence>
<evidence type="ECO:0000313" key="2">
    <source>
        <dbReference type="EMBL" id="PWZ17172.1"/>
    </source>
</evidence>
<dbReference type="AlphaFoldDB" id="A0A3L6E899"/>
<accession>A0A3L6E899</accession>
<gene>
    <name evidence="2" type="ORF">Zm00014a_008007</name>
</gene>
<comment type="caution">
    <text evidence="2">The sequence shown here is derived from an EMBL/GenBank/DDBJ whole genome shotgun (WGS) entry which is preliminary data.</text>
</comment>
<evidence type="ECO:0000313" key="3">
    <source>
        <dbReference type="Proteomes" id="UP000251960"/>
    </source>
</evidence>
<name>A0A3L6E899_MAIZE</name>
<sequence>MAILQTCFLLMANIKISRGKPGANGTEQVNSDKSDFTLPGNLGRRSGS</sequence>
<organism evidence="2 3">
    <name type="scientific">Zea mays</name>
    <name type="common">Maize</name>
    <dbReference type="NCBI Taxonomy" id="4577"/>
    <lineage>
        <taxon>Eukaryota</taxon>
        <taxon>Viridiplantae</taxon>
        <taxon>Streptophyta</taxon>
        <taxon>Embryophyta</taxon>
        <taxon>Tracheophyta</taxon>
        <taxon>Spermatophyta</taxon>
        <taxon>Magnoliopsida</taxon>
        <taxon>Liliopsida</taxon>
        <taxon>Poales</taxon>
        <taxon>Poaceae</taxon>
        <taxon>PACMAD clade</taxon>
        <taxon>Panicoideae</taxon>
        <taxon>Andropogonodae</taxon>
        <taxon>Andropogoneae</taxon>
        <taxon>Tripsacinae</taxon>
        <taxon>Zea</taxon>
    </lineage>
</organism>
<reference evidence="2 3" key="1">
    <citation type="journal article" date="2018" name="Nat. Genet.">
        <title>Extensive intraspecific gene order and gene structural variations between Mo17 and other maize genomes.</title>
        <authorList>
            <person name="Sun S."/>
            <person name="Zhou Y."/>
            <person name="Chen J."/>
            <person name="Shi J."/>
            <person name="Zhao H."/>
            <person name="Zhao H."/>
            <person name="Song W."/>
            <person name="Zhang M."/>
            <person name="Cui Y."/>
            <person name="Dong X."/>
            <person name="Liu H."/>
            <person name="Ma X."/>
            <person name="Jiao Y."/>
            <person name="Wang B."/>
            <person name="Wei X."/>
            <person name="Stein J.C."/>
            <person name="Glaubitz J.C."/>
            <person name="Lu F."/>
            <person name="Yu G."/>
            <person name="Liang C."/>
            <person name="Fengler K."/>
            <person name="Li B."/>
            <person name="Rafalski A."/>
            <person name="Schnable P.S."/>
            <person name="Ware D.H."/>
            <person name="Buckler E.S."/>
            <person name="Lai J."/>
        </authorList>
    </citation>
    <scope>NUCLEOTIDE SEQUENCE [LARGE SCALE GENOMIC DNA]</scope>
    <source>
        <strain evidence="3">cv. Missouri 17</strain>
        <tissue evidence="2">Seedling</tissue>
    </source>
</reference>
<proteinExistence type="predicted"/>
<feature type="region of interest" description="Disordered" evidence="1">
    <location>
        <begin position="20"/>
        <end position="48"/>
    </location>
</feature>
<dbReference type="Proteomes" id="UP000251960">
    <property type="component" value="Chromosome 6"/>
</dbReference>